<name>A0A7R8YXB1_HERIL</name>
<protein>
    <submittedName>
        <fullName evidence="1">Uncharacterized protein</fullName>
    </submittedName>
</protein>
<dbReference type="AlphaFoldDB" id="A0A7R8YXB1"/>
<proteinExistence type="predicted"/>
<keyword evidence="2" id="KW-1185">Reference proteome</keyword>
<dbReference type="Proteomes" id="UP000594454">
    <property type="component" value="Chromosome 4"/>
</dbReference>
<accession>A0A7R8YXB1</accession>
<organism evidence="1 2">
    <name type="scientific">Hermetia illucens</name>
    <name type="common">Black soldier fly</name>
    <dbReference type="NCBI Taxonomy" id="343691"/>
    <lineage>
        <taxon>Eukaryota</taxon>
        <taxon>Metazoa</taxon>
        <taxon>Ecdysozoa</taxon>
        <taxon>Arthropoda</taxon>
        <taxon>Hexapoda</taxon>
        <taxon>Insecta</taxon>
        <taxon>Pterygota</taxon>
        <taxon>Neoptera</taxon>
        <taxon>Endopterygota</taxon>
        <taxon>Diptera</taxon>
        <taxon>Brachycera</taxon>
        <taxon>Stratiomyomorpha</taxon>
        <taxon>Stratiomyidae</taxon>
        <taxon>Hermetiinae</taxon>
        <taxon>Hermetia</taxon>
    </lineage>
</organism>
<reference evidence="1 2" key="1">
    <citation type="submission" date="2020-11" db="EMBL/GenBank/DDBJ databases">
        <authorList>
            <person name="Wallbank WR R."/>
            <person name="Pardo Diaz C."/>
            <person name="Kozak K."/>
            <person name="Martin S."/>
            <person name="Jiggins C."/>
            <person name="Moest M."/>
            <person name="Warren A I."/>
            <person name="Generalovic N T."/>
            <person name="Byers J.R.P. K."/>
            <person name="Montejo-Kovacevich G."/>
            <person name="Yen C E."/>
        </authorList>
    </citation>
    <scope>NUCLEOTIDE SEQUENCE [LARGE SCALE GENOMIC DNA]</scope>
</reference>
<evidence type="ECO:0000313" key="2">
    <source>
        <dbReference type="Proteomes" id="UP000594454"/>
    </source>
</evidence>
<dbReference type="EMBL" id="LR899012">
    <property type="protein sequence ID" value="CAD7088818.1"/>
    <property type="molecule type" value="Genomic_DNA"/>
</dbReference>
<evidence type="ECO:0000313" key="1">
    <source>
        <dbReference type="EMBL" id="CAD7088818.1"/>
    </source>
</evidence>
<sequence>MEIPQRVIILDVKNLDAVSNTWGSSVTIVEPSVPGLESLLLVDKLDTLPGGWQVSEKSGTGESTAIVGGDVSLTPPLVVDLEETKILGSVVVDGEGDHVVTP</sequence>
<dbReference type="InParanoid" id="A0A7R8YXB1"/>
<gene>
    <name evidence="1" type="ORF">HERILL_LOCUS11412</name>
</gene>